<proteinExistence type="predicted"/>
<dbReference type="AlphaFoldDB" id="A0A927GY79"/>
<evidence type="ECO:0000313" key="2">
    <source>
        <dbReference type="EMBL" id="MBD2861320.1"/>
    </source>
</evidence>
<dbReference type="InterPro" id="IPR006059">
    <property type="entry name" value="SBP"/>
</dbReference>
<dbReference type="Proteomes" id="UP000639396">
    <property type="component" value="Unassembled WGS sequence"/>
</dbReference>
<feature type="signal peptide" evidence="1">
    <location>
        <begin position="1"/>
        <end position="25"/>
    </location>
</feature>
<dbReference type="PANTHER" id="PTHR43649">
    <property type="entry name" value="ARABINOSE-BINDING PROTEIN-RELATED"/>
    <property type="match status" value="1"/>
</dbReference>
<dbReference type="Pfam" id="PF01547">
    <property type="entry name" value="SBP_bac_1"/>
    <property type="match status" value="1"/>
</dbReference>
<name>A0A927GY79_9BACL</name>
<feature type="chain" id="PRO_5039225671" evidence="1">
    <location>
        <begin position="26"/>
        <end position="435"/>
    </location>
</feature>
<dbReference type="PROSITE" id="PS51257">
    <property type="entry name" value="PROKAR_LIPOPROTEIN"/>
    <property type="match status" value="1"/>
</dbReference>
<dbReference type="EMBL" id="JACXJA010000005">
    <property type="protein sequence ID" value="MBD2861320.1"/>
    <property type="molecule type" value="Genomic_DNA"/>
</dbReference>
<gene>
    <name evidence="2" type="ORF">IDH45_04865</name>
</gene>
<dbReference type="RefSeq" id="WP_190925223.1">
    <property type="nucleotide sequence ID" value="NZ_JACXJA010000005.1"/>
</dbReference>
<reference evidence="2" key="1">
    <citation type="submission" date="2020-09" db="EMBL/GenBank/DDBJ databases">
        <title>A novel bacterium of genus Paenibacillus, isolated from South China Sea.</title>
        <authorList>
            <person name="Huang H."/>
            <person name="Mo K."/>
            <person name="Hu Y."/>
        </authorList>
    </citation>
    <scope>NUCLEOTIDE SEQUENCE</scope>
    <source>
        <strain evidence="2">IB182363</strain>
    </source>
</reference>
<dbReference type="SUPFAM" id="SSF53850">
    <property type="entry name" value="Periplasmic binding protein-like II"/>
    <property type="match status" value="1"/>
</dbReference>
<accession>A0A927GY79</accession>
<comment type="caution">
    <text evidence="2">The sequence shown here is derived from an EMBL/GenBank/DDBJ whole genome shotgun (WGS) entry which is preliminary data.</text>
</comment>
<dbReference type="Gene3D" id="3.40.190.10">
    <property type="entry name" value="Periplasmic binding protein-like II"/>
    <property type="match status" value="1"/>
</dbReference>
<evidence type="ECO:0000313" key="3">
    <source>
        <dbReference type="Proteomes" id="UP000639396"/>
    </source>
</evidence>
<sequence>MNGKKKKTKLLTVAAALLLSVAVSACGGAPSTGNEAAPADPQPQKRDPVTLTFLYNGYSKELVDELKSKIETKFPHIKLNVMMEAKGATLEDVIGSGTELDAVARTAGGVFQAMKFQVMTDLTPYIEKSKFDLNRFAPGVLESIKSYSPKGEILFMPYELNNTTLVYNKSIFDKFGVPYPKDGMTWTQIYDLTKQISRMEGGTKYKGIKLNALNMIYRNQLGLTFIDPKTFAPTVNTEQWKKYVETMTSFYTIPNNEPASDDDVNFFNRQTLAMRVGPSPLDLLPAAVEKGLDWDVVTLPHFDGMKGVGSQMNAPFFSMVPTSKHKEEVFEVLAYLVSDEIQAANSRKGRVSVLRSEQVMAEFGKDLPILQGKNIKAFTAEKIAKPIVSTYYDGGARSRMSQVVDRLVGGPDDLNTALRKAEEDIKKQIADDPIK</sequence>
<dbReference type="InterPro" id="IPR050490">
    <property type="entry name" value="Bact_solute-bd_prot1"/>
</dbReference>
<keyword evidence="3" id="KW-1185">Reference proteome</keyword>
<keyword evidence="1" id="KW-0732">Signal</keyword>
<protein>
    <submittedName>
        <fullName evidence="2">Extracellular solute-binding protein</fullName>
    </submittedName>
</protein>
<organism evidence="2 3">
    <name type="scientific">Paenibacillus oceani</name>
    <dbReference type="NCBI Taxonomy" id="2772510"/>
    <lineage>
        <taxon>Bacteria</taxon>
        <taxon>Bacillati</taxon>
        <taxon>Bacillota</taxon>
        <taxon>Bacilli</taxon>
        <taxon>Bacillales</taxon>
        <taxon>Paenibacillaceae</taxon>
        <taxon>Paenibacillus</taxon>
    </lineage>
</organism>
<evidence type="ECO:0000256" key="1">
    <source>
        <dbReference type="SAM" id="SignalP"/>
    </source>
</evidence>